<evidence type="ECO:0000256" key="3">
    <source>
        <dbReference type="ARBA" id="ARBA00022833"/>
    </source>
</evidence>
<comment type="caution">
    <text evidence="8">The sequence shown here is derived from an EMBL/GenBank/DDBJ whole genome shotgun (WGS) entry which is preliminary data.</text>
</comment>
<dbReference type="PROSITE" id="PS01360">
    <property type="entry name" value="ZF_MYND_1"/>
    <property type="match status" value="1"/>
</dbReference>
<keyword evidence="9" id="KW-1185">Reference proteome</keyword>
<dbReference type="Gene3D" id="6.10.140.2220">
    <property type="match status" value="1"/>
</dbReference>
<dbReference type="GO" id="GO:0008270">
    <property type="term" value="F:zinc ion binding"/>
    <property type="evidence" value="ECO:0007669"/>
    <property type="project" value="UniProtKB-KW"/>
</dbReference>
<protein>
    <recommendedName>
        <fullName evidence="10">MYND-type domain-containing protein</fullName>
    </recommendedName>
</protein>
<dbReference type="SUPFAM" id="SSF57850">
    <property type="entry name" value="RING/U-box"/>
    <property type="match status" value="1"/>
</dbReference>
<dbReference type="SMART" id="SM00671">
    <property type="entry name" value="SEL1"/>
    <property type="match status" value="3"/>
</dbReference>
<evidence type="ECO:0000256" key="1">
    <source>
        <dbReference type="ARBA" id="ARBA00022723"/>
    </source>
</evidence>
<dbReference type="PANTHER" id="PTHR11102">
    <property type="entry name" value="SEL-1-LIKE PROTEIN"/>
    <property type="match status" value="1"/>
</dbReference>
<dbReference type="Pfam" id="PF01753">
    <property type="entry name" value="zf-MYND"/>
    <property type="match status" value="1"/>
</dbReference>
<dbReference type="InterPro" id="IPR006597">
    <property type="entry name" value="Sel1-like"/>
</dbReference>
<keyword evidence="3" id="KW-0862">Zinc</keyword>
<feature type="non-terminal residue" evidence="8">
    <location>
        <position position="274"/>
    </location>
</feature>
<sequence>MNSETEGVDEEPRCASCGITQGDDIKLMKCTACKLAQYCSVACQKEHRPKHKRECKRRAAELREELLFKQPESTHIGDCPICLLPLSIDGKKSTTMVCCVQVVCRGCALANDQREIRESLERKCPFCRHPIPKSQADIDKSIKKRAEMNCPAALRMIGTECYTKGDFGGAFKYYTKAAGLKDAQAHYELSNMYYAGIGVEKNKKMENHHLEEAAIAGQWEARYNLGINEGDKGNIERAVKHYIIAASHGDDDAVDALRKGYRVGQISKEDFAAA</sequence>
<dbReference type="SUPFAM" id="SSF144232">
    <property type="entry name" value="HIT/MYND zinc finger-like"/>
    <property type="match status" value="1"/>
</dbReference>
<dbReference type="PANTHER" id="PTHR11102:SF160">
    <property type="entry name" value="ERAD-ASSOCIATED E3 UBIQUITIN-PROTEIN LIGASE COMPONENT HRD3"/>
    <property type="match status" value="1"/>
</dbReference>
<dbReference type="Proteomes" id="UP001224775">
    <property type="component" value="Unassembled WGS sequence"/>
</dbReference>
<dbReference type="SUPFAM" id="SSF81901">
    <property type="entry name" value="HCP-like"/>
    <property type="match status" value="1"/>
</dbReference>
<keyword evidence="2 5" id="KW-0863">Zinc-finger</keyword>
<comment type="similarity">
    <text evidence="4">Belongs to the sel-1 family.</text>
</comment>
<dbReference type="PROSITE" id="PS50089">
    <property type="entry name" value="ZF_RING_2"/>
    <property type="match status" value="1"/>
</dbReference>
<keyword evidence="1" id="KW-0479">Metal-binding</keyword>
<name>A0AAD8YBM0_9STRA</name>
<dbReference type="PROSITE" id="PS50865">
    <property type="entry name" value="ZF_MYND_2"/>
    <property type="match status" value="1"/>
</dbReference>
<dbReference type="InterPro" id="IPR050767">
    <property type="entry name" value="Sel1_AlgK"/>
</dbReference>
<evidence type="ECO:0000313" key="9">
    <source>
        <dbReference type="Proteomes" id="UP001224775"/>
    </source>
</evidence>
<feature type="domain" description="RING-type" evidence="6">
    <location>
        <begin position="79"/>
        <end position="128"/>
    </location>
</feature>
<dbReference type="Pfam" id="PF08238">
    <property type="entry name" value="Sel1"/>
    <property type="match status" value="3"/>
</dbReference>
<dbReference type="InterPro" id="IPR002893">
    <property type="entry name" value="Znf_MYND"/>
</dbReference>
<reference evidence="8" key="1">
    <citation type="submission" date="2023-06" db="EMBL/GenBank/DDBJ databases">
        <title>Survivors Of The Sea: Transcriptome response of Skeletonema marinoi to long-term dormancy.</title>
        <authorList>
            <person name="Pinder M.I.M."/>
            <person name="Kourtchenko O."/>
            <person name="Robertson E.K."/>
            <person name="Larsson T."/>
            <person name="Maumus F."/>
            <person name="Osuna-Cruz C.M."/>
            <person name="Vancaester E."/>
            <person name="Stenow R."/>
            <person name="Vandepoele K."/>
            <person name="Ploug H."/>
            <person name="Bruchert V."/>
            <person name="Godhe A."/>
            <person name="Topel M."/>
        </authorList>
    </citation>
    <scope>NUCLEOTIDE SEQUENCE</scope>
    <source>
        <strain evidence="8">R05AC</strain>
    </source>
</reference>
<proteinExistence type="inferred from homology"/>
<accession>A0AAD8YBM0</accession>
<feature type="domain" description="MYND-type" evidence="7">
    <location>
        <begin position="14"/>
        <end position="55"/>
    </location>
</feature>
<evidence type="ECO:0000256" key="4">
    <source>
        <dbReference type="ARBA" id="ARBA00038101"/>
    </source>
</evidence>
<evidence type="ECO:0008006" key="10">
    <source>
        <dbReference type="Google" id="ProtNLM"/>
    </source>
</evidence>
<organism evidence="8 9">
    <name type="scientific">Skeletonema marinoi</name>
    <dbReference type="NCBI Taxonomy" id="267567"/>
    <lineage>
        <taxon>Eukaryota</taxon>
        <taxon>Sar</taxon>
        <taxon>Stramenopiles</taxon>
        <taxon>Ochrophyta</taxon>
        <taxon>Bacillariophyta</taxon>
        <taxon>Coscinodiscophyceae</taxon>
        <taxon>Thalassiosirophycidae</taxon>
        <taxon>Thalassiosirales</taxon>
        <taxon>Skeletonemataceae</taxon>
        <taxon>Skeletonema</taxon>
        <taxon>Skeletonema marinoi-dohrnii complex</taxon>
    </lineage>
</organism>
<evidence type="ECO:0000259" key="6">
    <source>
        <dbReference type="PROSITE" id="PS50089"/>
    </source>
</evidence>
<dbReference type="AlphaFoldDB" id="A0AAD8YBM0"/>
<dbReference type="InterPro" id="IPR001841">
    <property type="entry name" value="Znf_RING"/>
</dbReference>
<evidence type="ECO:0000256" key="2">
    <source>
        <dbReference type="ARBA" id="ARBA00022771"/>
    </source>
</evidence>
<dbReference type="InterPro" id="IPR011990">
    <property type="entry name" value="TPR-like_helical_dom_sf"/>
</dbReference>
<evidence type="ECO:0000313" key="8">
    <source>
        <dbReference type="EMBL" id="KAK1742321.1"/>
    </source>
</evidence>
<evidence type="ECO:0000259" key="7">
    <source>
        <dbReference type="PROSITE" id="PS50865"/>
    </source>
</evidence>
<evidence type="ECO:0000256" key="5">
    <source>
        <dbReference type="PROSITE-ProRule" id="PRU00134"/>
    </source>
</evidence>
<dbReference type="Gene3D" id="1.25.40.10">
    <property type="entry name" value="Tetratricopeptide repeat domain"/>
    <property type="match status" value="1"/>
</dbReference>
<dbReference type="EMBL" id="JATAAI010000011">
    <property type="protein sequence ID" value="KAK1742321.1"/>
    <property type="molecule type" value="Genomic_DNA"/>
</dbReference>
<gene>
    <name evidence="8" type="ORF">QTG54_006886</name>
</gene>